<evidence type="ECO:0000313" key="13">
    <source>
        <dbReference type="EMBL" id="KAK4265542.1"/>
    </source>
</evidence>
<feature type="signal peptide" evidence="9">
    <location>
        <begin position="1"/>
        <end position="24"/>
    </location>
</feature>
<dbReference type="FunFam" id="2.60.120.260:FF:000061">
    <property type="entry name" value="Beta-galactosidase"/>
    <property type="match status" value="1"/>
</dbReference>
<evidence type="ECO:0000259" key="11">
    <source>
        <dbReference type="Pfam" id="PF17834"/>
    </source>
</evidence>
<dbReference type="FunFam" id="2.60.120.260:FF:000142">
    <property type="entry name" value="Beta-galactosidase"/>
    <property type="match status" value="1"/>
</dbReference>
<dbReference type="Pfam" id="PF01301">
    <property type="entry name" value="Glyco_hydro_35"/>
    <property type="match status" value="1"/>
</dbReference>
<proteinExistence type="inferred from homology"/>
<feature type="domain" description="Beta-galactosidase beta-sandwich" evidence="11">
    <location>
        <begin position="359"/>
        <end position="414"/>
    </location>
</feature>
<accession>A0AAE1J7X9</accession>
<dbReference type="FunFam" id="2.60.120.260:FF:000076">
    <property type="entry name" value="Beta-galactosidase"/>
    <property type="match status" value="1"/>
</dbReference>
<protein>
    <recommendedName>
        <fullName evidence="3 7">Beta-galactosidase</fullName>
        <ecNumber evidence="3 7">3.2.1.23</ecNumber>
    </recommendedName>
</protein>
<dbReference type="SUPFAM" id="SSF49785">
    <property type="entry name" value="Galactose-binding domain-like"/>
    <property type="match status" value="2"/>
</dbReference>
<name>A0AAE1J7X9_9FABA</name>
<dbReference type="InterPro" id="IPR048913">
    <property type="entry name" value="BetaGal_gal-bd"/>
</dbReference>
<evidence type="ECO:0000313" key="14">
    <source>
        <dbReference type="Proteomes" id="UP001293593"/>
    </source>
</evidence>
<comment type="catalytic activity">
    <reaction evidence="1 7">
        <text>Hydrolysis of terminal non-reducing beta-D-galactose residues in beta-D-galactosides.</text>
        <dbReference type="EC" id="3.2.1.23"/>
    </reaction>
</comment>
<evidence type="ECO:0000259" key="10">
    <source>
        <dbReference type="Pfam" id="PF01301"/>
    </source>
</evidence>
<dbReference type="GO" id="GO:0004565">
    <property type="term" value="F:beta-galactosidase activity"/>
    <property type="evidence" value="ECO:0007669"/>
    <property type="project" value="UniProtKB-EC"/>
</dbReference>
<evidence type="ECO:0000256" key="4">
    <source>
        <dbReference type="ARBA" id="ARBA00022729"/>
    </source>
</evidence>
<keyword evidence="5 7" id="KW-0378">Hydrolase</keyword>
<dbReference type="SUPFAM" id="SSF51445">
    <property type="entry name" value="(Trans)glycosidases"/>
    <property type="match status" value="1"/>
</dbReference>
<evidence type="ECO:0000256" key="6">
    <source>
        <dbReference type="ARBA" id="ARBA00023295"/>
    </source>
</evidence>
<keyword evidence="14" id="KW-1185">Reference proteome</keyword>
<dbReference type="InterPro" id="IPR031330">
    <property type="entry name" value="Gly_Hdrlase_35_cat"/>
</dbReference>
<dbReference type="Gene3D" id="3.20.20.80">
    <property type="entry name" value="Glycosidases"/>
    <property type="match status" value="1"/>
</dbReference>
<evidence type="ECO:0000256" key="1">
    <source>
        <dbReference type="ARBA" id="ARBA00001412"/>
    </source>
</evidence>
<comment type="caution">
    <text evidence="13">The sequence shown here is derived from an EMBL/GenBank/DDBJ whole genome shotgun (WGS) entry which is preliminary data.</text>
</comment>
<dbReference type="Pfam" id="PF17834">
    <property type="entry name" value="GHD"/>
    <property type="match status" value="1"/>
</dbReference>
<dbReference type="AlphaFoldDB" id="A0AAE1J7X9"/>
<feature type="domain" description="Beta-galactosidase galactose-binding" evidence="12">
    <location>
        <begin position="466"/>
        <end position="512"/>
    </location>
</feature>
<dbReference type="EC" id="3.2.1.23" evidence="3 7"/>
<feature type="chain" id="PRO_5042092731" description="Beta-galactosidase" evidence="9">
    <location>
        <begin position="25"/>
        <end position="726"/>
    </location>
</feature>
<dbReference type="Proteomes" id="UP001293593">
    <property type="component" value="Unassembled WGS sequence"/>
</dbReference>
<dbReference type="PROSITE" id="PS01182">
    <property type="entry name" value="GLYCOSYL_HYDROL_F35"/>
    <property type="match status" value="1"/>
</dbReference>
<evidence type="ECO:0000256" key="8">
    <source>
        <dbReference type="RuleBase" id="RU003679"/>
    </source>
</evidence>
<organism evidence="13 14">
    <name type="scientific">Acacia crassicarpa</name>
    <name type="common">northern wattle</name>
    <dbReference type="NCBI Taxonomy" id="499986"/>
    <lineage>
        <taxon>Eukaryota</taxon>
        <taxon>Viridiplantae</taxon>
        <taxon>Streptophyta</taxon>
        <taxon>Embryophyta</taxon>
        <taxon>Tracheophyta</taxon>
        <taxon>Spermatophyta</taxon>
        <taxon>Magnoliopsida</taxon>
        <taxon>eudicotyledons</taxon>
        <taxon>Gunneridae</taxon>
        <taxon>Pentapetalae</taxon>
        <taxon>rosids</taxon>
        <taxon>fabids</taxon>
        <taxon>Fabales</taxon>
        <taxon>Fabaceae</taxon>
        <taxon>Caesalpinioideae</taxon>
        <taxon>mimosoid clade</taxon>
        <taxon>Acacieae</taxon>
        <taxon>Acacia</taxon>
    </lineage>
</organism>
<evidence type="ECO:0000256" key="9">
    <source>
        <dbReference type="SAM" id="SignalP"/>
    </source>
</evidence>
<dbReference type="InterPro" id="IPR008979">
    <property type="entry name" value="Galactose-bd-like_sf"/>
</dbReference>
<keyword evidence="6 7" id="KW-0326">Glycosidase</keyword>
<reference evidence="13" key="1">
    <citation type="submission" date="2023-10" db="EMBL/GenBank/DDBJ databases">
        <title>Chromosome-level genome of the transformable northern wattle, Acacia crassicarpa.</title>
        <authorList>
            <person name="Massaro I."/>
            <person name="Sinha N.R."/>
            <person name="Poethig S."/>
            <person name="Leichty A.R."/>
        </authorList>
    </citation>
    <scope>NUCLEOTIDE SEQUENCE</scope>
    <source>
        <strain evidence="13">Acra3RX</strain>
        <tissue evidence="13">Leaf</tissue>
    </source>
</reference>
<dbReference type="InterPro" id="IPR041392">
    <property type="entry name" value="GHD"/>
</dbReference>
<dbReference type="InterPro" id="IPR017853">
    <property type="entry name" value="GH"/>
</dbReference>
<evidence type="ECO:0000256" key="7">
    <source>
        <dbReference type="RuleBase" id="RU000675"/>
    </source>
</evidence>
<dbReference type="GO" id="GO:0005975">
    <property type="term" value="P:carbohydrate metabolic process"/>
    <property type="evidence" value="ECO:0007669"/>
    <property type="project" value="InterPro"/>
</dbReference>
<gene>
    <name evidence="13" type="ORF">QN277_026580</name>
</gene>
<dbReference type="InterPro" id="IPR001944">
    <property type="entry name" value="Glycoside_Hdrlase_35"/>
</dbReference>
<feature type="domain" description="Beta-galactosidase galactose-binding" evidence="12">
    <location>
        <begin position="617"/>
        <end position="704"/>
    </location>
</feature>
<dbReference type="Pfam" id="PF21467">
    <property type="entry name" value="BetaGal_gal-bd"/>
    <property type="match status" value="2"/>
</dbReference>
<evidence type="ECO:0000256" key="5">
    <source>
        <dbReference type="ARBA" id="ARBA00022801"/>
    </source>
</evidence>
<dbReference type="Gene3D" id="2.60.120.260">
    <property type="entry name" value="Galactose-binding domain-like"/>
    <property type="match status" value="2"/>
</dbReference>
<dbReference type="EMBL" id="JAWXYG010000008">
    <property type="protein sequence ID" value="KAK4265542.1"/>
    <property type="molecule type" value="Genomic_DNA"/>
</dbReference>
<dbReference type="InterPro" id="IPR019801">
    <property type="entry name" value="Glyco_hydro_35_CS"/>
</dbReference>
<dbReference type="PANTHER" id="PTHR23421">
    <property type="entry name" value="BETA-GALACTOSIDASE RELATED"/>
    <property type="match status" value="1"/>
</dbReference>
<evidence type="ECO:0000256" key="3">
    <source>
        <dbReference type="ARBA" id="ARBA00012756"/>
    </source>
</evidence>
<dbReference type="PRINTS" id="PR00742">
    <property type="entry name" value="GLHYDRLASE35"/>
</dbReference>
<feature type="domain" description="Glycoside hydrolase 35 catalytic" evidence="10">
    <location>
        <begin position="32"/>
        <end position="336"/>
    </location>
</feature>
<dbReference type="FunFam" id="3.20.20.80:FF:000006">
    <property type="entry name" value="Beta-galactosidase"/>
    <property type="match status" value="1"/>
</dbReference>
<evidence type="ECO:0000259" key="12">
    <source>
        <dbReference type="Pfam" id="PF21467"/>
    </source>
</evidence>
<evidence type="ECO:0000256" key="2">
    <source>
        <dbReference type="ARBA" id="ARBA00009809"/>
    </source>
</evidence>
<keyword evidence="4 9" id="KW-0732">Signal</keyword>
<sequence>MGNLLRIESCVIILFLWVLSSVSASVTYDHKSLIINGQRRILFSGAIHYPRSTPDMWPGLIQKAKEGGLDAVETYVFWNGHEPQPGKFYFEDRFDLVKFLKLVHEAGLYAILRIGPFVCAEWNFGGFPVWLKYVRGISFRTDNEPFKAAMQRFTEHIVNIMKAERMFEPLGGPIILAQIENEYGPVEWELGAPGKAYSDWAAKMAVGLKTGVPWVMCKQDDPPDPIINTCNGYYCEGFTPNQKYKPKIWTENWTGWLTEYGAGVPKRPVEDISYAVTRFIENGGSVVNYYMFHGGTNFGRTSGLFVATSYDYDAFVDEFGLLNQPKWGHMKELHGAIKQCESALLSVDPEVTWLGKNLEARVFKTKSSCAAFLGNYDPKTWGKVRFGNAEYDLPPWSVSILPDCKTVAFNTAKVNAPWTEMNFTPVIKWFSWQSYNEIPGSPGAGKTFSKFGLVEQVNTTWDSTDYLWYMTEIDIKSHDLKNGHSAHLTVMSAGHVLHVFVNGQYSGTAYGSLGDSSLTFSQEVELFVGSNKIALLSASVGLPNVGVFHSVHFETWNVGVLGPVTLSGLSEGARDLSKQTWFYQIGLKGEFSAIYTERGSTSVNWVGGSTMANKRPLTWYKTTFDKPAGNDPLALDMLSMGKGQIWINGHSIGRHWPAYIAKGNCVDKCNYAGTYSDTKCRLYCGTPSQRWFHVPRGWLKPTGNLLVVFDEMGGDIGYVSLAKETR</sequence>
<comment type="similarity">
    <text evidence="2 8">Belongs to the glycosyl hydrolase 35 family.</text>
</comment>